<comment type="caution">
    <text evidence="1">The sequence shown here is derived from an EMBL/GenBank/DDBJ whole genome shotgun (WGS) entry which is preliminary data.</text>
</comment>
<dbReference type="EMBL" id="BGPR01001326">
    <property type="protein sequence ID" value="GBM51172.1"/>
    <property type="molecule type" value="Genomic_DNA"/>
</dbReference>
<evidence type="ECO:0000313" key="1">
    <source>
        <dbReference type="EMBL" id="GBM51172.1"/>
    </source>
</evidence>
<name>A0A4Y2GBI6_ARAVE</name>
<protein>
    <submittedName>
        <fullName evidence="1">Uncharacterized protein</fullName>
    </submittedName>
</protein>
<reference evidence="1 2" key="1">
    <citation type="journal article" date="2019" name="Sci. Rep.">
        <title>Orb-weaving spider Araneus ventricosus genome elucidates the spidroin gene catalogue.</title>
        <authorList>
            <person name="Kono N."/>
            <person name="Nakamura H."/>
            <person name="Ohtoshi R."/>
            <person name="Moran D.A.P."/>
            <person name="Shinohara A."/>
            <person name="Yoshida Y."/>
            <person name="Fujiwara M."/>
            <person name="Mori M."/>
            <person name="Tomita M."/>
            <person name="Arakawa K."/>
        </authorList>
    </citation>
    <scope>NUCLEOTIDE SEQUENCE [LARGE SCALE GENOMIC DNA]</scope>
</reference>
<evidence type="ECO:0000313" key="2">
    <source>
        <dbReference type="Proteomes" id="UP000499080"/>
    </source>
</evidence>
<sequence length="98" mass="11120">MFGVKDSVFSFMLALFAENIIPTIGNRLSPIRWDPHYPPTQRISDFLPSKRGANLVKSFDVPPSLALGLKWESAHEALEFDFVGIPSVRIICSKFHRF</sequence>
<organism evidence="1 2">
    <name type="scientific">Araneus ventricosus</name>
    <name type="common">Orbweaver spider</name>
    <name type="synonym">Epeira ventricosa</name>
    <dbReference type="NCBI Taxonomy" id="182803"/>
    <lineage>
        <taxon>Eukaryota</taxon>
        <taxon>Metazoa</taxon>
        <taxon>Ecdysozoa</taxon>
        <taxon>Arthropoda</taxon>
        <taxon>Chelicerata</taxon>
        <taxon>Arachnida</taxon>
        <taxon>Araneae</taxon>
        <taxon>Araneomorphae</taxon>
        <taxon>Entelegynae</taxon>
        <taxon>Araneoidea</taxon>
        <taxon>Araneidae</taxon>
        <taxon>Araneus</taxon>
    </lineage>
</organism>
<dbReference type="AlphaFoldDB" id="A0A4Y2GBI6"/>
<keyword evidence="2" id="KW-1185">Reference proteome</keyword>
<gene>
    <name evidence="1" type="ORF">AVEN_254589_1</name>
</gene>
<accession>A0A4Y2GBI6</accession>
<proteinExistence type="predicted"/>
<dbReference type="Proteomes" id="UP000499080">
    <property type="component" value="Unassembled WGS sequence"/>
</dbReference>